<dbReference type="OrthoDB" id="9807350at2"/>
<dbReference type="SUPFAM" id="SSF82866">
    <property type="entry name" value="Multidrug efflux transporter AcrB transmembrane domain"/>
    <property type="match status" value="2"/>
</dbReference>
<name>A0A2S7K4C4_9PROT</name>
<dbReference type="SUPFAM" id="SSF82693">
    <property type="entry name" value="Multidrug efflux transporter AcrB pore domain, PN1, PN2, PC1 and PC2 subdomains"/>
    <property type="match status" value="2"/>
</dbReference>
<keyword evidence="1" id="KW-0472">Membrane</keyword>
<dbReference type="Proteomes" id="UP000239504">
    <property type="component" value="Unassembled WGS sequence"/>
</dbReference>
<accession>A0A2S7K4C4</accession>
<evidence type="ECO:0000313" key="2">
    <source>
        <dbReference type="EMBL" id="PQA87353.1"/>
    </source>
</evidence>
<dbReference type="Pfam" id="PF00873">
    <property type="entry name" value="ACR_tran"/>
    <property type="match status" value="1"/>
</dbReference>
<proteinExistence type="predicted"/>
<feature type="transmembrane region" description="Helical" evidence="1">
    <location>
        <begin position="984"/>
        <end position="1008"/>
    </location>
</feature>
<gene>
    <name evidence="2" type="ORF">CW354_13060</name>
</gene>
<reference evidence="2 3" key="1">
    <citation type="submission" date="2017-12" db="EMBL/GenBank/DDBJ databases">
        <authorList>
            <person name="Hurst M.R.H."/>
        </authorList>
    </citation>
    <scope>NUCLEOTIDE SEQUENCE [LARGE SCALE GENOMIC DNA]</scope>
    <source>
        <strain evidence="2 3">SY-3-19</strain>
    </source>
</reference>
<dbReference type="PANTHER" id="PTHR32063:SF0">
    <property type="entry name" value="SWARMING MOTILITY PROTEIN SWRC"/>
    <property type="match status" value="1"/>
</dbReference>
<organism evidence="2 3">
    <name type="scientific">Hyphococcus luteus</name>
    <dbReference type="NCBI Taxonomy" id="2058213"/>
    <lineage>
        <taxon>Bacteria</taxon>
        <taxon>Pseudomonadati</taxon>
        <taxon>Pseudomonadota</taxon>
        <taxon>Alphaproteobacteria</taxon>
        <taxon>Parvularculales</taxon>
        <taxon>Parvularculaceae</taxon>
        <taxon>Hyphococcus</taxon>
    </lineage>
</organism>
<sequence>MGLTRLCLKNPAAAAVVLALITLLGALSISQLPVQLFPAIERPQIGIWTGWRAASPREVESEITEPIERELRGMPGVTVMQSWSNQGGAWISLEFALGTDMDKAFSEVNARMQQVRGLPADADRPRINNGGGGDAGETLIYLFLQRLPGADNPDMKLGDFAEQRILPELEAVPGVASVDIQANDGERILKIEFDPFLAAQLGVSLDEIAQNVNRSTDVTGGSVDIGRRNYTMRFEGRFTADQLSETILAWRDGAPVRLGDIADISVAVDRRNEEIVYQNGNPAIGMRVMRQPGANTLEAIDALTAVVDDLNAGLLAEMGYSIQKSFDPSVFIKRAISLLTGNLLLGVMLAVAALWLFLRRAAATLVIAAAIPICLMATLVVLNLFGRSINVISLAGLAFATGMVLDAAIVVLENFVRLREEGRSPYEAAEAAVGQVFGALFASTVTTVAIFIPIMFFEDVEGQLFADLALTIAIAVSFSLIVAVTLLPTGARFFVKGKAAKETAKGDRPLFAQRLADAIIRLTATNKRRLAIIGSLTALPVLIVYLLFPQLNYLPPVKRDAVDAFISFPSGASPDMVRTEFADVVVERMQPYMDGEKEPALRNYYLFAGNNGGNIGVRILDQSRIGEMVDIVNNEILAGFPDTRAFGAQGDLFGNFGGQGSINLQLQAADYAALTEAVPDAMGVIQSALPGAQVWPNPDPQVVTPELRLVPNDRRIAEVGLTRDAVARAVRSLGDGQWLGEFFHEDGRIDVILQAKDWSEPEYLDSTPIATPSGVVVPLGELVTVTRSVGPQQIRRLDARRTISLGITPPEGMALGPAVDALKKNAQKQLYEILPPGSSIKWGGDADSLARAVNNLGANFFLAIFILFLIMAALFKSVKDAGLVIVTLPMAAVGGVLAIRALDLVKTTPLDLLGMIGFIILLGLVVNNAILLMAQTRASERDGRSRTEAVREALTLRIRPIFMSTSTTLMGMLPLVLAPGAGSLIYRGLATVIVGGMAVSTLFTLVLLPALMQLGAERAAPETRGLALQPAE</sequence>
<feature type="transmembrane region" description="Helical" evidence="1">
    <location>
        <begin position="961"/>
        <end position="978"/>
    </location>
</feature>
<dbReference type="Gene3D" id="1.20.1640.10">
    <property type="entry name" value="Multidrug efflux transporter AcrB transmembrane domain"/>
    <property type="match status" value="2"/>
</dbReference>
<dbReference type="AlphaFoldDB" id="A0A2S7K4C4"/>
<dbReference type="SUPFAM" id="SSF82714">
    <property type="entry name" value="Multidrug efflux transporter AcrB TolC docking domain, DN and DC subdomains"/>
    <property type="match status" value="2"/>
</dbReference>
<dbReference type="Gene3D" id="3.30.70.1440">
    <property type="entry name" value="Multidrug efflux transporter AcrB pore domain"/>
    <property type="match status" value="1"/>
</dbReference>
<evidence type="ECO:0000313" key="3">
    <source>
        <dbReference type="Proteomes" id="UP000239504"/>
    </source>
</evidence>
<feature type="transmembrane region" description="Helical" evidence="1">
    <location>
        <begin position="365"/>
        <end position="385"/>
    </location>
</feature>
<feature type="transmembrane region" description="Helical" evidence="1">
    <location>
        <begin position="433"/>
        <end position="456"/>
    </location>
</feature>
<feature type="transmembrane region" description="Helical" evidence="1">
    <location>
        <begin position="468"/>
        <end position="495"/>
    </location>
</feature>
<dbReference type="InterPro" id="IPR001036">
    <property type="entry name" value="Acrflvin-R"/>
</dbReference>
<feature type="transmembrane region" description="Helical" evidence="1">
    <location>
        <begin position="530"/>
        <end position="548"/>
    </location>
</feature>
<dbReference type="RefSeq" id="WP_104830540.1">
    <property type="nucleotide sequence ID" value="NZ_PJCH01000009.1"/>
</dbReference>
<protein>
    <submittedName>
        <fullName evidence="2">AcrB/AcrD/AcrF family protein</fullName>
    </submittedName>
</protein>
<dbReference type="Gene3D" id="3.30.70.1320">
    <property type="entry name" value="Multidrug efflux transporter AcrB pore domain like"/>
    <property type="match status" value="1"/>
</dbReference>
<dbReference type="EMBL" id="PJCH01000009">
    <property type="protein sequence ID" value="PQA87353.1"/>
    <property type="molecule type" value="Genomic_DNA"/>
</dbReference>
<dbReference type="GO" id="GO:0005886">
    <property type="term" value="C:plasma membrane"/>
    <property type="evidence" value="ECO:0007669"/>
    <property type="project" value="TreeGrafter"/>
</dbReference>
<keyword evidence="3" id="KW-1185">Reference proteome</keyword>
<feature type="transmembrane region" description="Helical" evidence="1">
    <location>
        <begin position="882"/>
        <end position="902"/>
    </location>
</feature>
<dbReference type="GO" id="GO:0042910">
    <property type="term" value="F:xenobiotic transmembrane transporter activity"/>
    <property type="evidence" value="ECO:0007669"/>
    <property type="project" value="TreeGrafter"/>
</dbReference>
<evidence type="ECO:0000256" key="1">
    <source>
        <dbReference type="SAM" id="Phobius"/>
    </source>
</evidence>
<feature type="transmembrane region" description="Helical" evidence="1">
    <location>
        <begin position="914"/>
        <end position="934"/>
    </location>
</feature>
<keyword evidence="1" id="KW-1133">Transmembrane helix</keyword>
<feature type="transmembrane region" description="Helical" evidence="1">
    <location>
        <begin position="856"/>
        <end position="875"/>
    </location>
</feature>
<feature type="transmembrane region" description="Helical" evidence="1">
    <location>
        <begin position="391"/>
        <end position="412"/>
    </location>
</feature>
<keyword evidence="1" id="KW-0812">Transmembrane</keyword>
<feature type="transmembrane region" description="Helical" evidence="1">
    <location>
        <begin position="335"/>
        <end position="358"/>
    </location>
</feature>
<dbReference type="PANTHER" id="PTHR32063">
    <property type="match status" value="1"/>
</dbReference>
<dbReference type="Gene3D" id="3.30.70.1430">
    <property type="entry name" value="Multidrug efflux transporter AcrB pore domain"/>
    <property type="match status" value="2"/>
</dbReference>
<comment type="caution">
    <text evidence="2">The sequence shown here is derived from an EMBL/GenBank/DDBJ whole genome shotgun (WGS) entry which is preliminary data.</text>
</comment>
<dbReference type="Gene3D" id="3.30.2090.10">
    <property type="entry name" value="Multidrug efflux transporter AcrB TolC docking domain, DN and DC subdomains"/>
    <property type="match status" value="2"/>
</dbReference>
<dbReference type="PRINTS" id="PR00702">
    <property type="entry name" value="ACRIFLAVINRP"/>
</dbReference>
<dbReference type="InterPro" id="IPR027463">
    <property type="entry name" value="AcrB_DN_DC_subdom"/>
</dbReference>